<feature type="domain" description="PEX14-like helix-turn-helix" evidence="6">
    <location>
        <begin position="112"/>
        <end position="180"/>
    </location>
</feature>
<dbReference type="PANTHER" id="PTHR43176">
    <property type="entry name" value="3-HYDROXYISOBUTYRYL-COA HYDROLASE-RELATED"/>
    <property type="match status" value="1"/>
</dbReference>
<feature type="domain" description="PEX14-like helix-turn-helix" evidence="6">
    <location>
        <begin position="38"/>
        <end position="100"/>
    </location>
</feature>
<feature type="compositionally biased region" description="Low complexity" evidence="4">
    <location>
        <begin position="742"/>
        <end position="751"/>
    </location>
</feature>
<feature type="region of interest" description="Disordered" evidence="4">
    <location>
        <begin position="619"/>
        <end position="649"/>
    </location>
</feature>
<dbReference type="Proteomes" id="UP000780801">
    <property type="component" value="Unassembled WGS sequence"/>
</dbReference>
<dbReference type="SUPFAM" id="SSF52096">
    <property type="entry name" value="ClpP/crotonase"/>
    <property type="match status" value="1"/>
</dbReference>
<dbReference type="GO" id="GO:0006574">
    <property type="term" value="P:L-valine catabolic process"/>
    <property type="evidence" value="ECO:0007669"/>
    <property type="project" value="TreeGrafter"/>
</dbReference>
<feature type="region of interest" description="Disordered" evidence="4">
    <location>
        <begin position="742"/>
        <end position="765"/>
    </location>
</feature>
<evidence type="ECO:0000259" key="6">
    <source>
        <dbReference type="Pfam" id="PF25871"/>
    </source>
</evidence>
<reference evidence="7" key="1">
    <citation type="journal article" date="2020" name="Fungal Divers.">
        <title>Resolving the Mortierellaceae phylogeny through synthesis of multi-gene phylogenetics and phylogenomics.</title>
        <authorList>
            <person name="Vandepol N."/>
            <person name="Liber J."/>
            <person name="Desiro A."/>
            <person name="Na H."/>
            <person name="Kennedy M."/>
            <person name="Barry K."/>
            <person name="Grigoriev I.V."/>
            <person name="Miller A.N."/>
            <person name="O'Donnell K."/>
            <person name="Stajich J.E."/>
            <person name="Bonito G."/>
        </authorList>
    </citation>
    <scope>NUCLEOTIDE SEQUENCE</scope>
    <source>
        <strain evidence="7">KOD1015</strain>
    </source>
</reference>
<evidence type="ECO:0000256" key="3">
    <source>
        <dbReference type="ARBA" id="ARBA00022801"/>
    </source>
</evidence>
<evidence type="ECO:0000313" key="8">
    <source>
        <dbReference type="Proteomes" id="UP000780801"/>
    </source>
</evidence>
<dbReference type="GO" id="GO:0003860">
    <property type="term" value="F:3-hydroxyisobutyryl-CoA hydrolase activity"/>
    <property type="evidence" value="ECO:0007669"/>
    <property type="project" value="UniProtKB-EC"/>
</dbReference>
<dbReference type="OrthoDB" id="9936937at2759"/>
<feature type="domain" description="Enoyl-CoA hydratase/isomerase" evidence="5">
    <location>
        <begin position="230"/>
        <end position="558"/>
    </location>
</feature>
<feature type="compositionally biased region" description="Basic and acidic residues" evidence="4">
    <location>
        <begin position="682"/>
        <end position="693"/>
    </location>
</feature>
<dbReference type="EMBL" id="JAABOA010001120">
    <property type="protein sequence ID" value="KAF9582252.1"/>
    <property type="molecule type" value="Genomic_DNA"/>
</dbReference>
<evidence type="ECO:0000256" key="2">
    <source>
        <dbReference type="ARBA" id="ARBA00011915"/>
    </source>
</evidence>
<organism evidence="7 8">
    <name type="scientific">Lunasporangiospora selenospora</name>
    <dbReference type="NCBI Taxonomy" id="979761"/>
    <lineage>
        <taxon>Eukaryota</taxon>
        <taxon>Fungi</taxon>
        <taxon>Fungi incertae sedis</taxon>
        <taxon>Mucoromycota</taxon>
        <taxon>Mortierellomycotina</taxon>
        <taxon>Mortierellomycetes</taxon>
        <taxon>Mortierellales</taxon>
        <taxon>Mortierellaceae</taxon>
        <taxon>Lunasporangiospora</taxon>
    </lineage>
</organism>
<feature type="region of interest" description="Disordered" evidence="4">
    <location>
        <begin position="673"/>
        <end position="695"/>
    </location>
</feature>
<name>A0A9P6KEY5_9FUNG</name>
<dbReference type="InterPro" id="IPR058841">
    <property type="entry name" value="HTH_76"/>
</dbReference>
<proteinExistence type="predicted"/>
<evidence type="ECO:0000256" key="1">
    <source>
        <dbReference type="ARBA" id="ARBA00001709"/>
    </source>
</evidence>
<evidence type="ECO:0000256" key="4">
    <source>
        <dbReference type="SAM" id="MobiDB-lite"/>
    </source>
</evidence>
<dbReference type="EC" id="3.1.2.4" evidence="2"/>
<protein>
    <recommendedName>
        <fullName evidence="2">3-hydroxyisobutyryl-CoA hydrolase</fullName>
        <ecNumber evidence="2">3.1.2.4</ecNumber>
    </recommendedName>
</protein>
<dbReference type="InterPro" id="IPR045004">
    <property type="entry name" value="ECH_dom"/>
</dbReference>
<comment type="catalytic activity">
    <reaction evidence="1">
        <text>3-hydroxy-2-methylpropanoyl-CoA + H2O = 3-hydroxy-2-methylpropanoate + CoA + H(+)</text>
        <dbReference type="Rhea" id="RHEA:20888"/>
        <dbReference type="ChEBI" id="CHEBI:11805"/>
        <dbReference type="ChEBI" id="CHEBI:15377"/>
        <dbReference type="ChEBI" id="CHEBI:15378"/>
        <dbReference type="ChEBI" id="CHEBI:57287"/>
        <dbReference type="ChEBI" id="CHEBI:57340"/>
        <dbReference type="EC" id="3.1.2.4"/>
    </reaction>
</comment>
<sequence>MAAADTVTLNDSTDSAAALSEKYQGESVLPFTPSELGTFHQFHAYDWDGDDQFQAGLQAITRSQAMGPSFSELLKMKQYYFSTRKGVRIDLDGYLAWRKHLEKPTDDPRVPLFKRFDEYNFDTDQRFQQGLPSFISQLIKDGKNTLDKAALQKELTKARAFYYARYIELFDFPEYLVWKDMEKSQAAPACPYAHLWQNKGKESGGDDIEDPQKIITTTTPVSTGALRLHINSPSTKNVLTSFRLAKISQALTDASDKGAITSIYWTSNSGKPNNDARDPESQIVTKDEKWFTGGIVSKSATTTQDETMSKNLLRQYYSLIAQLADISAEKQKPVVVVIDGIASLSAAYLAFGPGTQRVITENASLSFTPFESIEDGAHQVINPFAGLYLLSRMQAKAAADTNVRPLPKGVGHYLAFCPDYLLRGPDLRKLGLADFFISSSKKGDVEESVLSVAGCPPPHTTQAIRMALNAEIAYPGPAKIDVWSPEIKECFGETLSVEDMIKSLEKYTNSWSKSIREYVSSRDPVFIKLMYRAISDASKMETLQECIRLEYRLGQRYKDYQDSKPSDQKRQEILDNLDLFFEPLESDEEEQLFSFPFTEWLLEHSEDDDIEAAAVKDEANKGGVQSCPHLSEKNADPSTTTGGVIPTDHPQIPGINFSDPEAIKSCPFMASKQVSAATSPPKESHSVPTDHPKIPGVDFSDPEAVKACPFLSAKNSEIKPEPTISDAMNEVAEKIKSVSIGTSGATTTASVPSDHPQIPGVDFSDPEAVKSCPFLSAQKAPE</sequence>
<keyword evidence="8" id="KW-1185">Reference proteome</keyword>
<dbReference type="AlphaFoldDB" id="A0A9P6KEY5"/>
<dbReference type="Pfam" id="PF25871">
    <property type="entry name" value="HTH_76"/>
    <property type="match status" value="2"/>
</dbReference>
<keyword evidence="3" id="KW-0378">Hydrolase</keyword>
<comment type="caution">
    <text evidence="7">The sequence shown here is derived from an EMBL/GenBank/DDBJ whole genome shotgun (WGS) entry which is preliminary data.</text>
</comment>
<dbReference type="Gene3D" id="3.90.226.10">
    <property type="entry name" value="2-enoyl-CoA Hydratase, Chain A, domain 1"/>
    <property type="match status" value="1"/>
</dbReference>
<accession>A0A9P6KEY5</accession>
<gene>
    <name evidence="7" type="ORF">BGW38_000452</name>
</gene>
<dbReference type="PANTHER" id="PTHR43176:SF3">
    <property type="entry name" value="3-HYDROXYISOBUTYRYL-COA HYDROLASE, MITOCHONDRIAL"/>
    <property type="match status" value="1"/>
</dbReference>
<evidence type="ECO:0000259" key="5">
    <source>
        <dbReference type="Pfam" id="PF16113"/>
    </source>
</evidence>
<evidence type="ECO:0000313" key="7">
    <source>
        <dbReference type="EMBL" id="KAF9582252.1"/>
    </source>
</evidence>
<dbReference type="InterPro" id="IPR032259">
    <property type="entry name" value="HIBYL-CoA-H"/>
</dbReference>
<dbReference type="InterPro" id="IPR029045">
    <property type="entry name" value="ClpP/crotonase-like_dom_sf"/>
</dbReference>
<dbReference type="Pfam" id="PF16113">
    <property type="entry name" value="ECH_2"/>
    <property type="match status" value="1"/>
</dbReference>